<keyword evidence="7 9" id="KW-0594">Phospholipid biosynthesis</keyword>
<comment type="catalytic activity">
    <reaction evidence="9">
        <text>2 a 1,2-diacyl-sn-glycero-3-phospho-(1'-sn-glycerol) = a cardiolipin + glycerol</text>
        <dbReference type="Rhea" id="RHEA:31451"/>
        <dbReference type="ChEBI" id="CHEBI:17754"/>
        <dbReference type="ChEBI" id="CHEBI:62237"/>
        <dbReference type="ChEBI" id="CHEBI:64716"/>
    </reaction>
</comment>
<dbReference type="SMART" id="SM00155">
    <property type="entry name" value="PLDc"/>
    <property type="match status" value="2"/>
</dbReference>
<evidence type="ECO:0000259" key="10">
    <source>
        <dbReference type="PROSITE" id="PS50035"/>
    </source>
</evidence>
<dbReference type="RefSeq" id="WP_198100142.1">
    <property type="nucleotide sequence ID" value="NZ_JAEDAL010000002.1"/>
</dbReference>
<evidence type="ECO:0000256" key="6">
    <source>
        <dbReference type="ARBA" id="ARBA00023136"/>
    </source>
</evidence>
<feature type="active site" evidence="9">
    <location>
        <position position="121"/>
    </location>
</feature>
<evidence type="ECO:0000256" key="8">
    <source>
        <dbReference type="ARBA" id="ARBA00023264"/>
    </source>
</evidence>
<evidence type="ECO:0000313" key="12">
    <source>
        <dbReference type="Proteomes" id="UP000620139"/>
    </source>
</evidence>
<dbReference type="CDD" id="cd09159">
    <property type="entry name" value="PLDc_ybhO_like_2"/>
    <property type="match status" value="1"/>
</dbReference>
<feature type="domain" description="PLD phosphodiesterase" evidence="10">
    <location>
        <begin position="313"/>
        <end position="340"/>
    </location>
</feature>
<dbReference type="HAMAP" id="MF_01917">
    <property type="entry name" value="Cardiolipin_synth_ClsB"/>
    <property type="match status" value="1"/>
</dbReference>
<keyword evidence="8 9" id="KW-1208">Phospholipid metabolism</keyword>
<dbReference type="AlphaFoldDB" id="A0A931IWW1"/>
<dbReference type="NCBIfam" id="NF008427">
    <property type="entry name" value="PRK11263.1"/>
    <property type="match status" value="1"/>
</dbReference>
<evidence type="ECO:0000256" key="2">
    <source>
        <dbReference type="ARBA" id="ARBA00022516"/>
    </source>
</evidence>
<organism evidence="11 12">
    <name type="scientific">Inhella gelatinilytica</name>
    <dbReference type="NCBI Taxonomy" id="2795030"/>
    <lineage>
        <taxon>Bacteria</taxon>
        <taxon>Pseudomonadati</taxon>
        <taxon>Pseudomonadota</taxon>
        <taxon>Betaproteobacteria</taxon>
        <taxon>Burkholderiales</taxon>
        <taxon>Sphaerotilaceae</taxon>
        <taxon>Inhella</taxon>
    </lineage>
</organism>
<evidence type="ECO:0000256" key="1">
    <source>
        <dbReference type="ARBA" id="ARBA00022475"/>
    </source>
</evidence>
<feature type="active site" evidence="9">
    <location>
        <position position="318"/>
    </location>
</feature>
<evidence type="ECO:0000256" key="5">
    <source>
        <dbReference type="ARBA" id="ARBA00023098"/>
    </source>
</evidence>
<dbReference type="PROSITE" id="PS50035">
    <property type="entry name" value="PLD"/>
    <property type="match status" value="2"/>
</dbReference>
<protein>
    <recommendedName>
        <fullName evidence="9">Cardiolipin synthase B</fullName>
        <shortName evidence="9">CL synthase</shortName>
        <ecNumber evidence="9">2.7.8.-</ecNumber>
    </recommendedName>
</protein>
<evidence type="ECO:0000256" key="4">
    <source>
        <dbReference type="ARBA" id="ARBA00022737"/>
    </source>
</evidence>
<name>A0A931IWW1_9BURK</name>
<dbReference type="GO" id="GO:0008808">
    <property type="term" value="F:cardiolipin synthase activity"/>
    <property type="evidence" value="ECO:0007669"/>
    <property type="project" value="InterPro"/>
</dbReference>
<dbReference type="Proteomes" id="UP000620139">
    <property type="component" value="Unassembled WGS sequence"/>
</dbReference>
<comment type="similarity">
    <text evidence="9">Belongs to the phospholipase D family. Cardiolipin synthase subfamily. ClsB sub-subfamily.</text>
</comment>
<sequence>MNAAVEPVPAVRLLQGGRELFPALIDAMDRAHHDVWFASYIVHTDAVSLGVVQAMRRAAKRGVRVRVVVDGFGSRHALGWWQAQLKDTGVALAVFRPLDRWWHWFQPGQLRRLHQKLCVVDAAVAFVGGINLIDDHTDLSHGALERPRLDFAVALEGEVVPTVSAVVRRVWLRAWLGREWADELRGFLASPQWSVRARGWMTQWWQGQGRPDDRAPTPVTGPRLVVRDNLRHRHAIEREYWSAIEQAQARIELICPYFYPSARLLRALGRAARRGVRIRLLLQGRVDYAVAAWAAQALYGALMARGIEVYEYHEAFLHAKVALVDQQWVTVGSSNLDPTSLLLNLEANVVVRDAAVNHQVHEAFERALTGAQPVPAHRIGGGVGAWLRRAAVAWLAQVYLRLAGGRGSRY</sequence>
<dbReference type="PANTHER" id="PTHR21248:SF23">
    <property type="entry name" value="CARDIOLIPIN SYNTHASE B"/>
    <property type="match status" value="1"/>
</dbReference>
<dbReference type="InterPro" id="IPR025202">
    <property type="entry name" value="PLD-like_dom"/>
</dbReference>
<dbReference type="EMBL" id="JAEDAL010000002">
    <property type="protein sequence ID" value="MBH9552539.1"/>
    <property type="molecule type" value="Genomic_DNA"/>
</dbReference>
<keyword evidence="3 9" id="KW-0808">Transferase</keyword>
<dbReference type="InterPro" id="IPR001736">
    <property type="entry name" value="PLipase_D/transphosphatidylase"/>
</dbReference>
<dbReference type="Pfam" id="PF13091">
    <property type="entry name" value="PLDc_2"/>
    <property type="match status" value="2"/>
</dbReference>
<dbReference type="GO" id="GO:0005886">
    <property type="term" value="C:plasma membrane"/>
    <property type="evidence" value="ECO:0007669"/>
    <property type="project" value="UniProtKB-SubCell"/>
</dbReference>
<dbReference type="SUPFAM" id="SSF56024">
    <property type="entry name" value="Phospholipase D/nuclease"/>
    <property type="match status" value="2"/>
</dbReference>
<keyword evidence="5 9" id="KW-0443">Lipid metabolism</keyword>
<comment type="caution">
    <text evidence="11">The sequence shown here is derived from an EMBL/GenBank/DDBJ whole genome shotgun (WGS) entry which is preliminary data.</text>
</comment>
<evidence type="ECO:0000256" key="9">
    <source>
        <dbReference type="HAMAP-Rule" id="MF_01917"/>
    </source>
</evidence>
<evidence type="ECO:0000256" key="3">
    <source>
        <dbReference type="ARBA" id="ARBA00022679"/>
    </source>
</evidence>
<dbReference type="Gene3D" id="3.30.870.10">
    <property type="entry name" value="Endonuclease Chain A"/>
    <property type="match status" value="2"/>
</dbReference>
<proteinExistence type="inferred from homology"/>
<reference evidence="11" key="1">
    <citation type="submission" date="2020-12" db="EMBL/GenBank/DDBJ databases">
        <title>The genome sequence of Inhella sp. 4Y17.</title>
        <authorList>
            <person name="Liu Y."/>
        </authorList>
    </citation>
    <scope>NUCLEOTIDE SEQUENCE</scope>
    <source>
        <strain evidence="11">4Y10</strain>
    </source>
</reference>
<dbReference type="PANTHER" id="PTHR21248">
    <property type="entry name" value="CARDIOLIPIN SYNTHASE"/>
    <property type="match status" value="1"/>
</dbReference>
<keyword evidence="12" id="KW-1185">Reference proteome</keyword>
<evidence type="ECO:0000256" key="7">
    <source>
        <dbReference type="ARBA" id="ARBA00023209"/>
    </source>
</evidence>
<dbReference type="EC" id="2.7.8.-" evidence="9"/>
<feature type="active site" evidence="9">
    <location>
        <position position="325"/>
    </location>
</feature>
<gene>
    <name evidence="9 11" type="primary">clsB</name>
    <name evidence="11" type="ORF">I7X43_06690</name>
</gene>
<keyword evidence="4" id="KW-0677">Repeat</keyword>
<feature type="domain" description="PLD phosphodiesterase" evidence="10">
    <location>
        <begin position="109"/>
        <end position="136"/>
    </location>
</feature>
<keyword evidence="1 9" id="KW-1003">Cell membrane</keyword>
<keyword evidence="2 9" id="KW-0444">Lipid biosynthesis</keyword>
<feature type="active site" evidence="9">
    <location>
        <position position="114"/>
    </location>
</feature>
<accession>A0A931IWW1</accession>
<feature type="active site" evidence="9">
    <location>
        <position position="320"/>
    </location>
</feature>
<feature type="active site" evidence="9">
    <location>
        <position position="116"/>
    </location>
</feature>
<keyword evidence="6 9" id="KW-0472">Membrane</keyword>
<comment type="function">
    <text evidence="9">Catalyzes the phosphatidyl group transfer from one phosphatidylglycerol molecule to another to form cardiolipin (CL) (diphosphatidylglycerol) and glycerol.</text>
</comment>
<comment type="subcellular location">
    <subcellularLocation>
        <location evidence="9">Cell membrane</location>
        <topology evidence="9">Peripheral membrane protein</topology>
    </subcellularLocation>
</comment>
<dbReference type="InterPro" id="IPR030872">
    <property type="entry name" value="Cardiolipin_synth_ClsB"/>
</dbReference>
<dbReference type="GO" id="GO:0032049">
    <property type="term" value="P:cardiolipin biosynthetic process"/>
    <property type="evidence" value="ECO:0007669"/>
    <property type="project" value="InterPro"/>
</dbReference>
<evidence type="ECO:0000313" key="11">
    <source>
        <dbReference type="EMBL" id="MBH9552539.1"/>
    </source>
</evidence>